<dbReference type="EMBL" id="LNSV01000113">
    <property type="protein sequence ID" value="KUH35762.1"/>
    <property type="molecule type" value="Genomic_DNA"/>
</dbReference>
<evidence type="ECO:0000256" key="4">
    <source>
        <dbReference type="ARBA" id="ARBA00022989"/>
    </source>
</evidence>
<feature type="transmembrane region" description="Helical" evidence="6">
    <location>
        <begin position="248"/>
        <end position="270"/>
    </location>
</feature>
<feature type="transmembrane region" description="Helical" evidence="6">
    <location>
        <begin position="710"/>
        <end position="729"/>
    </location>
</feature>
<feature type="transmembrane region" description="Helical" evidence="6">
    <location>
        <begin position="654"/>
        <end position="672"/>
    </location>
</feature>
<feature type="transmembrane region" description="Helical" evidence="6">
    <location>
        <begin position="290"/>
        <end position="311"/>
    </location>
</feature>
<keyword evidence="5 6" id="KW-0472">Membrane</keyword>
<feature type="domain" description="ABC3 transporter permease C-terminal" evidence="7">
    <location>
        <begin position="201"/>
        <end position="312"/>
    </location>
</feature>
<feature type="transmembrane region" description="Helical" evidence="6">
    <location>
        <begin position="193"/>
        <end position="216"/>
    </location>
</feature>
<evidence type="ECO:0000256" key="2">
    <source>
        <dbReference type="ARBA" id="ARBA00022475"/>
    </source>
</evidence>
<feature type="transmembrane region" description="Helical" evidence="6">
    <location>
        <begin position="414"/>
        <end position="435"/>
    </location>
</feature>
<evidence type="ECO:0000259" key="7">
    <source>
        <dbReference type="Pfam" id="PF02687"/>
    </source>
</evidence>
<keyword evidence="4 6" id="KW-1133">Transmembrane helix</keyword>
<feature type="transmembrane region" description="Helical" evidence="6">
    <location>
        <begin position="741"/>
        <end position="761"/>
    </location>
</feature>
<proteinExistence type="predicted"/>
<protein>
    <recommendedName>
        <fullName evidence="7">ABC3 transporter permease C-terminal domain-containing protein</fullName>
    </recommendedName>
</protein>
<organism evidence="8 9">
    <name type="scientific">Streptomyces kanasensis</name>
    <dbReference type="NCBI Taxonomy" id="936756"/>
    <lineage>
        <taxon>Bacteria</taxon>
        <taxon>Bacillati</taxon>
        <taxon>Actinomycetota</taxon>
        <taxon>Actinomycetes</taxon>
        <taxon>Kitasatosporales</taxon>
        <taxon>Streptomycetaceae</taxon>
        <taxon>Streptomyces</taxon>
    </lineage>
</organism>
<feature type="transmembrane region" description="Helical" evidence="6">
    <location>
        <begin position="332"/>
        <end position="350"/>
    </location>
</feature>
<evidence type="ECO:0000313" key="8">
    <source>
        <dbReference type="EMBL" id="KUH35762.1"/>
    </source>
</evidence>
<gene>
    <name evidence="8" type="ORF">ATE80_27325</name>
</gene>
<evidence type="ECO:0000256" key="5">
    <source>
        <dbReference type="ARBA" id="ARBA00023136"/>
    </source>
</evidence>
<keyword evidence="3 6" id="KW-0812">Transmembrane</keyword>
<comment type="subcellular location">
    <subcellularLocation>
        <location evidence="1">Cell membrane</location>
        <topology evidence="1">Multi-pass membrane protein</topology>
    </subcellularLocation>
</comment>
<comment type="caution">
    <text evidence="8">The sequence shown here is derived from an EMBL/GenBank/DDBJ whole genome shotgun (WGS) entry which is preliminary data.</text>
</comment>
<evidence type="ECO:0000256" key="1">
    <source>
        <dbReference type="ARBA" id="ARBA00004651"/>
    </source>
</evidence>
<keyword evidence="2" id="KW-1003">Cell membrane</keyword>
<dbReference type="GO" id="GO:0005886">
    <property type="term" value="C:plasma membrane"/>
    <property type="evidence" value="ECO:0007669"/>
    <property type="project" value="UniProtKB-SubCell"/>
</dbReference>
<feature type="transmembrane region" description="Helical" evidence="6">
    <location>
        <begin position="30"/>
        <end position="49"/>
    </location>
</feature>
<accession>A0A100Y148</accession>
<sequence length="776" mass="81282">MSGPRGALRDLGLGARFAVTGGRRSWARTVLTAVGVGLGVALLFVAASIPHMLEAREGRTDARQASLDEAPVSARSFRYVEVSTLYRDDTVHGVALRPDGPDAPVPPGVAALPGPGGMVVSPALAELLASPEGALLKGRFPYRQVGTIGDAGLAGPGELFLYAHDPGIADAPRASRADRFGHGTGERPLEGPLLLIVVLACVVLLLPVLVFVAVAVRFGGEQRDRRLAALRLVGADAGMTRRAAAGEALVGAVFGLVLGGVFFLLGRQLAGRVTVWNVNAFPGDLVPEPVLAAAVVTAVPLCALVVTLFALRGVVVEPLGVVAGRVPRPRRSWWRLVLAASGLALLLPAGRLYAEVASLDTYRVAVGALLALTGFTALLPWLVEAAVRPLRGGPPSWQLAVRRLQLGSGTATRAVGGIVVAGAGAIALLMMFGAVQSDFMRPTNMDEARAQLQVWSATADARTARGLIDEVDAAPGVEGVVGVVQAGARRPGPLRPGEGFVPRTALTVAECPSLRELGELPSCRDGDVFIARAHGREGPDDAYLAETARPGALVDLRDEGERPVLWRVPATARLVDARRDPMGGMPFGIHATPGALDAALLEDAETVVMVRLDPAVPDADEHARNAAARVDPLARVEGIQDIERDRQYTSVRTGVLAAATVTMGLIALSLLVSMVEQLRERRGLLASLVAFGTRRTTLGWSVLWQTALPVALGLAISVAGGLALGAALLRMIDKTVVDWWVFLPVVGVGAGLVLVVTLLSLPPLWRLMRPDGLRTE</sequence>
<evidence type="ECO:0000256" key="3">
    <source>
        <dbReference type="ARBA" id="ARBA00022692"/>
    </source>
</evidence>
<evidence type="ECO:0000256" key="6">
    <source>
        <dbReference type="SAM" id="Phobius"/>
    </source>
</evidence>
<reference evidence="8 9" key="1">
    <citation type="submission" date="2015-11" db="EMBL/GenBank/DDBJ databases">
        <title>Genome-wide analysis reveals the secondary metabolome in Streptomyces kanasensis ZX01.</title>
        <authorList>
            <person name="Zhang G."/>
            <person name="Han L."/>
            <person name="Feng J."/>
            <person name="Zhang X."/>
        </authorList>
    </citation>
    <scope>NUCLEOTIDE SEQUENCE [LARGE SCALE GENOMIC DNA]</scope>
    <source>
        <strain evidence="8 9">ZX01</strain>
    </source>
</reference>
<dbReference type="Pfam" id="PF02687">
    <property type="entry name" value="FtsX"/>
    <property type="match status" value="2"/>
</dbReference>
<dbReference type="Proteomes" id="UP000054011">
    <property type="component" value="Unassembled WGS sequence"/>
</dbReference>
<name>A0A100Y148_9ACTN</name>
<dbReference type="OrthoDB" id="3654456at2"/>
<dbReference type="AlphaFoldDB" id="A0A100Y148"/>
<keyword evidence="9" id="KW-1185">Reference proteome</keyword>
<dbReference type="RefSeq" id="WP_058944944.1">
    <property type="nucleotide sequence ID" value="NZ_LNSV01000113.1"/>
</dbReference>
<feature type="transmembrane region" description="Helical" evidence="6">
    <location>
        <begin position="362"/>
        <end position="383"/>
    </location>
</feature>
<dbReference type="STRING" id="936756.ATE80_27325"/>
<evidence type="ECO:0000313" key="9">
    <source>
        <dbReference type="Proteomes" id="UP000054011"/>
    </source>
</evidence>
<feature type="domain" description="ABC3 transporter permease C-terminal" evidence="7">
    <location>
        <begin position="658"/>
        <end position="768"/>
    </location>
</feature>
<dbReference type="InterPro" id="IPR003838">
    <property type="entry name" value="ABC3_permease_C"/>
</dbReference>